<dbReference type="InterPro" id="IPR014729">
    <property type="entry name" value="Rossmann-like_a/b/a_fold"/>
</dbReference>
<organism evidence="10 11">
    <name type="scientific">Gemmatimonas groenlandica</name>
    <dbReference type="NCBI Taxonomy" id="2732249"/>
    <lineage>
        <taxon>Bacteria</taxon>
        <taxon>Pseudomonadati</taxon>
        <taxon>Gemmatimonadota</taxon>
        <taxon>Gemmatimonadia</taxon>
        <taxon>Gemmatimonadales</taxon>
        <taxon>Gemmatimonadaceae</taxon>
        <taxon>Gemmatimonas</taxon>
    </lineage>
</organism>
<feature type="binding site" evidence="8">
    <location>
        <begin position="33"/>
        <end position="38"/>
    </location>
    <ligand>
        <name>ATP</name>
        <dbReference type="ChEBI" id="CHEBI:30616"/>
    </ligand>
</feature>
<dbReference type="EMBL" id="CP053085">
    <property type="protein sequence ID" value="QJR35334.1"/>
    <property type="molecule type" value="Genomic_DNA"/>
</dbReference>
<dbReference type="CDD" id="cd01992">
    <property type="entry name" value="TilS_N"/>
    <property type="match status" value="1"/>
</dbReference>
<keyword evidence="2 8" id="KW-0963">Cytoplasm</keyword>
<dbReference type="SMART" id="SM00977">
    <property type="entry name" value="TilS_C"/>
    <property type="match status" value="1"/>
</dbReference>
<dbReference type="GO" id="GO:0005524">
    <property type="term" value="F:ATP binding"/>
    <property type="evidence" value="ECO:0007669"/>
    <property type="project" value="UniProtKB-UniRule"/>
</dbReference>
<dbReference type="Pfam" id="PF01171">
    <property type="entry name" value="ATP_bind_3"/>
    <property type="match status" value="1"/>
</dbReference>
<comment type="domain">
    <text evidence="8">The N-terminal region contains the highly conserved SGGXDS motif, predicted to be a P-loop motif involved in ATP binding.</text>
</comment>
<dbReference type="Pfam" id="PF11734">
    <property type="entry name" value="TilS_C"/>
    <property type="match status" value="1"/>
</dbReference>
<name>A0A6M4IJS9_9BACT</name>
<dbReference type="InterPro" id="IPR012094">
    <property type="entry name" value="tRNA_Ile_lys_synt"/>
</dbReference>
<comment type="function">
    <text evidence="8">Ligates lysine onto the cytidine present at position 34 of the AUA codon-specific tRNA(Ile) that contains the anticodon CAU, in an ATP-dependent manner. Cytidine is converted to lysidine, thus changing the amino acid specificity of the tRNA from methionine to isoleucine.</text>
</comment>
<evidence type="ECO:0000313" key="10">
    <source>
        <dbReference type="EMBL" id="QJR35334.1"/>
    </source>
</evidence>
<evidence type="ECO:0000256" key="7">
    <source>
        <dbReference type="ARBA" id="ARBA00048539"/>
    </source>
</evidence>
<dbReference type="HAMAP" id="MF_01161">
    <property type="entry name" value="tRNA_Ile_lys_synt"/>
    <property type="match status" value="1"/>
</dbReference>
<evidence type="ECO:0000313" key="11">
    <source>
        <dbReference type="Proteomes" id="UP000500938"/>
    </source>
</evidence>
<evidence type="ECO:0000256" key="3">
    <source>
        <dbReference type="ARBA" id="ARBA00022598"/>
    </source>
</evidence>
<dbReference type="GO" id="GO:0032267">
    <property type="term" value="F:tRNA(Ile)-lysidine synthase activity"/>
    <property type="evidence" value="ECO:0007669"/>
    <property type="project" value="UniProtKB-EC"/>
</dbReference>
<dbReference type="PANTHER" id="PTHR43033">
    <property type="entry name" value="TRNA(ILE)-LYSIDINE SYNTHASE-RELATED"/>
    <property type="match status" value="1"/>
</dbReference>
<dbReference type="GO" id="GO:0006400">
    <property type="term" value="P:tRNA modification"/>
    <property type="evidence" value="ECO:0007669"/>
    <property type="project" value="UniProtKB-UniRule"/>
</dbReference>
<dbReference type="GO" id="GO:0005737">
    <property type="term" value="C:cytoplasm"/>
    <property type="evidence" value="ECO:0007669"/>
    <property type="project" value="UniProtKB-SubCell"/>
</dbReference>
<evidence type="ECO:0000256" key="1">
    <source>
        <dbReference type="ARBA" id="ARBA00004496"/>
    </source>
</evidence>
<dbReference type="AlphaFoldDB" id="A0A6M4IJS9"/>
<dbReference type="Proteomes" id="UP000500938">
    <property type="component" value="Chromosome"/>
</dbReference>
<evidence type="ECO:0000256" key="4">
    <source>
        <dbReference type="ARBA" id="ARBA00022694"/>
    </source>
</evidence>
<proteinExistence type="inferred from homology"/>
<dbReference type="InterPro" id="IPR011063">
    <property type="entry name" value="TilS/TtcA_N"/>
</dbReference>
<dbReference type="PANTHER" id="PTHR43033:SF1">
    <property type="entry name" value="TRNA(ILE)-LYSIDINE SYNTHASE-RELATED"/>
    <property type="match status" value="1"/>
</dbReference>
<dbReference type="Gene3D" id="3.40.50.620">
    <property type="entry name" value="HUPs"/>
    <property type="match status" value="1"/>
</dbReference>
<comment type="catalytic activity">
    <reaction evidence="7 8">
        <text>cytidine(34) in tRNA(Ile2) + L-lysine + ATP = lysidine(34) in tRNA(Ile2) + AMP + diphosphate + H(+)</text>
        <dbReference type="Rhea" id="RHEA:43744"/>
        <dbReference type="Rhea" id="RHEA-COMP:10625"/>
        <dbReference type="Rhea" id="RHEA-COMP:10670"/>
        <dbReference type="ChEBI" id="CHEBI:15378"/>
        <dbReference type="ChEBI" id="CHEBI:30616"/>
        <dbReference type="ChEBI" id="CHEBI:32551"/>
        <dbReference type="ChEBI" id="CHEBI:33019"/>
        <dbReference type="ChEBI" id="CHEBI:82748"/>
        <dbReference type="ChEBI" id="CHEBI:83665"/>
        <dbReference type="ChEBI" id="CHEBI:456215"/>
        <dbReference type="EC" id="6.3.4.19"/>
    </reaction>
</comment>
<keyword evidence="6 8" id="KW-0067">ATP-binding</keyword>
<dbReference type="NCBIfam" id="TIGR02432">
    <property type="entry name" value="lysidine_TilS_N"/>
    <property type="match status" value="1"/>
</dbReference>
<evidence type="ECO:0000256" key="2">
    <source>
        <dbReference type="ARBA" id="ARBA00022490"/>
    </source>
</evidence>
<keyword evidence="3 8" id="KW-0436">Ligase</keyword>
<comment type="similarity">
    <text evidence="8">Belongs to the tRNA(Ile)-lysidine synthase family.</text>
</comment>
<feature type="domain" description="Lysidine-tRNA(Ile) synthetase C-terminal" evidence="9">
    <location>
        <begin position="379"/>
        <end position="450"/>
    </location>
</feature>
<comment type="subcellular location">
    <subcellularLocation>
        <location evidence="1 8">Cytoplasm</location>
    </subcellularLocation>
</comment>
<dbReference type="InterPro" id="IPR012795">
    <property type="entry name" value="tRNA_Ile_lys_synt_N"/>
</dbReference>
<dbReference type="SUPFAM" id="SSF52402">
    <property type="entry name" value="Adenine nucleotide alpha hydrolases-like"/>
    <property type="match status" value="1"/>
</dbReference>
<dbReference type="EC" id="6.3.4.19" evidence="8"/>
<sequence>MSELTNFPPDALLQASLEVAMAPVVGPLVLAVSGGRDSMVLLQAIARWAPERVAAVATFDHGTGSYATDAASLVAAESRRLGLTVVRERSRTPGHSEAAWRAARWDFLGRIARAFKARVATAHTRDDQLETVVMRLLRGAGARGMAALAAPSMVVRPWLGVSRSELARWAVLEKVAYVEDPMNVSRAFLRGRVRHELLPALEAASPGFSDEILAIADQAATWRRDVERHVDAMGVAVAPSGARVSCPAAALECTTREGRAVLWPAICARAGVTLDAKGTRELVKFTTAGRSGSSVLVSGGAIVIRRRPGTGEPPGDRFEVRRASSKRSPDGATAWAGAAEALPPRVGRFRWRRLHTAPSSGSVAEQDLWTMGIPRGEQVALRVWTAGDRIRTAGAPAGRRVTRYFSEAHVPALDRSTWPVLLVNSELVWVPGVCRGLAAPSRPGRPELIWYRCEPEFD</sequence>
<evidence type="ECO:0000259" key="9">
    <source>
        <dbReference type="SMART" id="SM00977"/>
    </source>
</evidence>
<keyword evidence="5 8" id="KW-0547">Nucleotide-binding</keyword>
<evidence type="ECO:0000256" key="6">
    <source>
        <dbReference type="ARBA" id="ARBA00022840"/>
    </source>
</evidence>
<dbReference type="SUPFAM" id="SSF56037">
    <property type="entry name" value="PheT/TilS domain"/>
    <property type="match status" value="1"/>
</dbReference>
<protein>
    <recommendedName>
        <fullName evidence="8">tRNA(Ile)-lysidine synthase</fullName>
        <ecNumber evidence="8">6.3.4.19</ecNumber>
    </recommendedName>
    <alternativeName>
        <fullName evidence="8">tRNA(Ile)-2-lysyl-cytidine synthase</fullName>
    </alternativeName>
    <alternativeName>
        <fullName evidence="8">tRNA(Ile)-lysidine synthetase</fullName>
    </alternativeName>
</protein>
<dbReference type="InterPro" id="IPR012796">
    <property type="entry name" value="Lysidine-tRNA-synth_C"/>
</dbReference>
<dbReference type="KEGG" id="ggr:HKW67_07365"/>
<gene>
    <name evidence="8 10" type="primary">tilS</name>
    <name evidence="10" type="ORF">HKW67_07365</name>
</gene>
<keyword evidence="11" id="KW-1185">Reference proteome</keyword>
<dbReference type="RefSeq" id="WP_171224764.1">
    <property type="nucleotide sequence ID" value="NZ_CP053085.1"/>
</dbReference>
<evidence type="ECO:0000256" key="5">
    <source>
        <dbReference type="ARBA" id="ARBA00022741"/>
    </source>
</evidence>
<reference evidence="10 11" key="1">
    <citation type="submission" date="2020-05" db="EMBL/GenBank/DDBJ databases">
        <title>Complete genome sequence of Gemmatimonas greenlandica TET16.</title>
        <authorList>
            <person name="Zeng Y."/>
        </authorList>
    </citation>
    <scope>NUCLEOTIDE SEQUENCE [LARGE SCALE GENOMIC DNA]</scope>
    <source>
        <strain evidence="10 11">TET16</strain>
    </source>
</reference>
<keyword evidence="4 8" id="KW-0819">tRNA processing</keyword>
<dbReference type="NCBIfam" id="TIGR02433">
    <property type="entry name" value="lysidine_TilS_C"/>
    <property type="match status" value="1"/>
</dbReference>
<accession>A0A6M4IJS9</accession>
<evidence type="ECO:0000256" key="8">
    <source>
        <dbReference type="HAMAP-Rule" id="MF_01161"/>
    </source>
</evidence>